<dbReference type="Pfam" id="PF04178">
    <property type="entry name" value="Got1"/>
    <property type="match status" value="1"/>
</dbReference>
<comment type="similarity">
    <text evidence="8 9">Belongs to the SFT2 family.</text>
</comment>
<keyword evidence="7 9" id="KW-0472">Membrane</keyword>
<evidence type="ECO:0000313" key="10">
    <source>
        <dbReference type="Proteomes" id="UP000694941"/>
    </source>
</evidence>
<evidence type="ECO:0000256" key="7">
    <source>
        <dbReference type="ARBA" id="ARBA00023136"/>
    </source>
</evidence>
<dbReference type="Proteomes" id="UP000694941">
    <property type="component" value="Unplaced"/>
</dbReference>
<evidence type="ECO:0000256" key="9">
    <source>
        <dbReference type="RuleBase" id="RU363111"/>
    </source>
</evidence>
<feature type="transmembrane region" description="Helical" evidence="9">
    <location>
        <begin position="117"/>
        <end position="137"/>
    </location>
</feature>
<organism evidence="10 11">
    <name type="scientific">Limulus polyphemus</name>
    <name type="common">Atlantic horseshoe crab</name>
    <dbReference type="NCBI Taxonomy" id="6850"/>
    <lineage>
        <taxon>Eukaryota</taxon>
        <taxon>Metazoa</taxon>
        <taxon>Ecdysozoa</taxon>
        <taxon>Arthropoda</taxon>
        <taxon>Chelicerata</taxon>
        <taxon>Merostomata</taxon>
        <taxon>Xiphosura</taxon>
        <taxon>Limulidae</taxon>
        <taxon>Limulus</taxon>
    </lineage>
</organism>
<dbReference type="InterPro" id="IPR007305">
    <property type="entry name" value="Vesicle_transpt_Got1/SFT2"/>
</dbReference>
<evidence type="ECO:0000313" key="11">
    <source>
        <dbReference type="RefSeq" id="XP_013794220.1"/>
    </source>
</evidence>
<dbReference type="PANTHER" id="PTHR23137:SF36">
    <property type="entry name" value="VESICLE TRANSPORT PROTEIN SFT2C"/>
    <property type="match status" value="1"/>
</dbReference>
<gene>
    <name evidence="11" type="primary">LOC106478239</name>
</gene>
<evidence type="ECO:0000256" key="3">
    <source>
        <dbReference type="ARBA" id="ARBA00022448"/>
    </source>
</evidence>
<comment type="caution">
    <text evidence="9">Lacks conserved residue(s) required for the propagation of feature annotation.</text>
</comment>
<evidence type="ECO:0000256" key="5">
    <source>
        <dbReference type="ARBA" id="ARBA00022927"/>
    </source>
</evidence>
<keyword evidence="4 9" id="KW-0812">Transmembrane</keyword>
<dbReference type="RefSeq" id="XP_013794220.1">
    <property type="nucleotide sequence ID" value="XM_013938766.2"/>
</dbReference>
<dbReference type="GeneID" id="106478239"/>
<keyword evidence="10" id="KW-1185">Reference proteome</keyword>
<keyword evidence="5 9" id="KW-0653">Protein transport</keyword>
<feature type="transmembrane region" description="Helical" evidence="9">
    <location>
        <begin position="84"/>
        <end position="105"/>
    </location>
</feature>
<dbReference type="PANTHER" id="PTHR23137">
    <property type="entry name" value="VESICLE TRANSPORT PROTEIN-RELATED"/>
    <property type="match status" value="1"/>
</dbReference>
<evidence type="ECO:0000256" key="6">
    <source>
        <dbReference type="ARBA" id="ARBA00022989"/>
    </source>
</evidence>
<evidence type="ECO:0000256" key="2">
    <source>
        <dbReference type="ARBA" id="ARBA00004141"/>
    </source>
</evidence>
<reference evidence="11" key="1">
    <citation type="submission" date="2025-08" db="UniProtKB">
        <authorList>
            <consortium name="RefSeq"/>
        </authorList>
    </citation>
    <scope>IDENTIFICATION</scope>
    <source>
        <tissue evidence="11">Muscle</tissue>
    </source>
</reference>
<keyword evidence="3 9" id="KW-0813">Transport</keyword>
<comment type="function">
    <text evidence="1 9">May be involved in fusion of retrograde transport vesicles derived from an endocytic compartment with the Golgi complex.</text>
</comment>
<sequence length="222" mass="25181">MTDLREDMRNYLARSDTDHSKTKTDYIDIIKNSTFKSWIFPAKSNVSEETNVLIEDSESSDINRLFTQSEKDSCFPSLSKGQRIVGFVGCILIGFFCFTLAGFYVPFLLLKSRKFALLYSLGSLFIICSFSLLWGPVTHAKHLCSRERLPFTSIYFGTMFATLYFALWARSTIPTAVCAICQVVSLIWYTISYVPGGQTGLHFFSKIFTTAVTRKVNKNLPI</sequence>
<name>A0ABM1C4W4_LIMPO</name>
<comment type="subcellular location">
    <subcellularLocation>
        <location evidence="2 9">Membrane</location>
        <topology evidence="2 9">Multi-pass membrane protein</topology>
    </subcellularLocation>
</comment>
<dbReference type="InterPro" id="IPR011691">
    <property type="entry name" value="Vesicle_transpt_SFT2"/>
</dbReference>
<evidence type="ECO:0000256" key="1">
    <source>
        <dbReference type="ARBA" id="ARBA00003566"/>
    </source>
</evidence>
<proteinExistence type="inferred from homology"/>
<accession>A0ABM1C4W4</accession>
<keyword evidence="6 9" id="KW-1133">Transmembrane helix</keyword>
<evidence type="ECO:0000256" key="8">
    <source>
        <dbReference type="ARBA" id="ARBA00025800"/>
    </source>
</evidence>
<feature type="transmembrane region" description="Helical" evidence="9">
    <location>
        <begin position="149"/>
        <end position="167"/>
    </location>
</feature>
<protein>
    <recommendedName>
        <fullName evidence="9">Vesicle transport protein</fullName>
    </recommendedName>
</protein>
<evidence type="ECO:0000256" key="4">
    <source>
        <dbReference type="ARBA" id="ARBA00022692"/>
    </source>
</evidence>